<dbReference type="Pfam" id="PF06423">
    <property type="entry name" value="GWT1"/>
    <property type="match status" value="1"/>
</dbReference>
<feature type="transmembrane region" description="Helical" evidence="5">
    <location>
        <begin position="143"/>
        <end position="161"/>
    </location>
</feature>
<name>A0AAN8PL78_PATCE</name>
<gene>
    <name evidence="6" type="ORF">SNE40_011191</name>
</gene>
<feature type="transmembrane region" description="Helical" evidence="5">
    <location>
        <begin position="210"/>
        <end position="233"/>
    </location>
</feature>
<dbReference type="PANTHER" id="PTHR20661">
    <property type="entry name" value="PHOSPHATIDYLINOSITOL-GLYCAN BIOSYNTHESIS CLASS W PROTEIN"/>
    <property type="match status" value="1"/>
</dbReference>
<dbReference type="GO" id="GO:0006506">
    <property type="term" value="P:GPI anchor biosynthetic process"/>
    <property type="evidence" value="ECO:0007669"/>
    <property type="project" value="InterPro"/>
</dbReference>
<feature type="transmembrane region" description="Helical" evidence="5">
    <location>
        <begin position="66"/>
        <end position="83"/>
    </location>
</feature>
<feature type="transmembrane region" description="Helical" evidence="5">
    <location>
        <begin position="103"/>
        <end position="123"/>
    </location>
</feature>
<dbReference type="EMBL" id="JAZGQO010000008">
    <property type="protein sequence ID" value="KAK6178664.1"/>
    <property type="molecule type" value="Genomic_DNA"/>
</dbReference>
<organism evidence="6 7">
    <name type="scientific">Patella caerulea</name>
    <name type="common">Rayed Mediterranean limpet</name>
    <dbReference type="NCBI Taxonomy" id="87958"/>
    <lineage>
        <taxon>Eukaryota</taxon>
        <taxon>Metazoa</taxon>
        <taxon>Spiralia</taxon>
        <taxon>Lophotrochozoa</taxon>
        <taxon>Mollusca</taxon>
        <taxon>Gastropoda</taxon>
        <taxon>Patellogastropoda</taxon>
        <taxon>Patelloidea</taxon>
        <taxon>Patellidae</taxon>
        <taxon>Patella</taxon>
    </lineage>
</organism>
<protein>
    <recommendedName>
        <fullName evidence="8">Phosphatidylinositol-glycan biosynthesis class W protein</fullName>
    </recommendedName>
</protein>
<evidence type="ECO:0008006" key="8">
    <source>
        <dbReference type="Google" id="ProtNLM"/>
    </source>
</evidence>
<evidence type="ECO:0000256" key="2">
    <source>
        <dbReference type="ARBA" id="ARBA00022692"/>
    </source>
</evidence>
<sequence>MSLAKKTEGRNEKYTSNGVFNIDMSERRPFINYFRAILNVQTAVVILAVDFTIFPRRYVKTETYGTGSMDVGVGCFIIGNAIVSPEARGKYKERRFFSDKVLIIENMIKSSIPLIVLGLLRVLFVKSADYQEHVSEYGVHWNFFLTLATVKIISTVILCILPVTTSCILSVIITVLYQYALCRCGLSQYILYGSDVQGTRYGILDANREGLFSCIGYTALYFAGVQLGQYLFIKR</sequence>
<evidence type="ECO:0000313" key="6">
    <source>
        <dbReference type="EMBL" id="KAK6178664.1"/>
    </source>
</evidence>
<proteinExistence type="predicted"/>
<reference evidence="6 7" key="1">
    <citation type="submission" date="2024-01" db="EMBL/GenBank/DDBJ databases">
        <title>The genome of the rayed Mediterranean limpet Patella caerulea (Linnaeus, 1758).</title>
        <authorList>
            <person name="Anh-Thu Weber A."/>
            <person name="Halstead-Nussloch G."/>
        </authorList>
    </citation>
    <scope>NUCLEOTIDE SEQUENCE [LARGE SCALE GENOMIC DNA]</scope>
    <source>
        <strain evidence="6">AATW-2023a</strain>
        <tissue evidence="6">Whole specimen</tissue>
    </source>
</reference>
<keyword evidence="4 5" id="KW-0472">Membrane</keyword>
<evidence type="ECO:0000313" key="7">
    <source>
        <dbReference type="Proteomes" id="UP001347796"/>
    </source>
</evidence>
<dbReference type="InterPro" id="IPR009447">
    <property type="entry name" value="PIGW/GWT1"/>
</dbReference>
<dbReference type="AlphaFoldDB" id="A0AAN8PL78"/>
<dbReference type="GO" id="GO:0005783">
    <property type="term" value="C:endoplasmic reticulum"/>
    <property type="evidence" value="ECO:0007669"/>
    <property type="project" value="TreeGrafter"/>
</dbReference>
<evidence type="ECO:0000256" key="4">
    <source>
        <dbReference type="ARBA" id="ARBA00023136"/>
    </source>
</evidence>
<dbReference type="GO" id="GO:0072659">
    <property type="term" value="P:protein localization to plasma membrane"/>
    <property type="evidence" value="ECO:0007669"/>
    <property type="project" value="TreeGrafter"/>
</dbReference>
<evidence type="ECO:0000256" key="1">
    <source>
        <dbReference type="ARBA" id="ARBA00004141"/>
    </source>
</evidence>
<keyword evidence="7" id="KW-1185">Reference proteome</keyword>
<evidence type="ECO:0000256" key="5">
    <source>
        <dbReference type="SAM" id="Phobius"/>
    </source>
</evidence>
<comment type="caution">
    <text evidence="6">The sequence shown here is derived from an EMBL/GenBank/DDBJ whole genome shotgun (WGS) entry which is preliminary data.</text>
</comment>
<dbReference type="GO" id="GO:0032216">
    <property type="term" value="F:glucosaminyl-phosphatidylinositol O-acyltransferase activity"/>
    <property type="evidence" value="ECO:0007669"/>
    <property type="project" value="TreeGrafter"/>
</dbReference>
<accession>A0AAN8PL78</accession>
<keyword evidence="3 5" id="KW-1133">Transmembrane helix</keyword>
<dbReference type="GO" id="GO:0016020">
    <property type="term" value="C:membrane"/>
    <property type="evidence" value="ECO:0007669"/>
    <property type="project" value="UniProtKB-SubCell"/>
</dbReference>
<comment type="subcellular location">
    <subcellularLocation>
        <location evidence="1">Membrane</location>
        <topology evidence="1">Multi-pass membrane protein</topology>
    </subcellularLocation>
</comment>
<dbReference type="Proteomes" id="UP001347796">
    <property type="component" value="Unassembled WGS sequence"/>
</dbReference>
<keyword evidence="2 5" id="KW-0812">Transmembrane</keyword>
<feature type="transmembrane region" description="Helical" evidence="5">
    <location>
        <begin position="33"/>
        <end position="54"/>
    </location>
</feature>
<evidence type="ECO:0000256" key="3">
    <source>
        <dbReference type="ARBA" id="ARBA00022989"/>
    </source>
</evidence>
<dbReference type="PANTHER" id="PTHR20661:SF0">
    <property type="entry name" value="PHOSPHATIDYLINOSITOL-GLYCAN BIOSYNTHESIS CLASS W PROTEIN"/>
    <property type="match status" value="1"/>
</dbReference>
<feature type="transmembrane region" description="Helical" evidence="5">
    <location>
        <begin position="168"/>
        <end position="190"/>
    </location>
</feature>